<dbReference type="Proteomes" id="UP001139485">
    <property type="component" value="Unassembled WGS sequence"/>
</dbReference>
<evidence type="ECO:0008006" key="3">
    <source>
        <dbReference type="Google" id="ProtNLM"/>
    </source>
</evidence>
<protein>
    <recommendedName>
        <fullName evidence="3">Leucine rich repeat variant</fullName>
    </recommendedName>
</protein>
<keyword evidence="2" id="KW-1185">Reference proteome</keyword>
<comment type="caution">
    <text evidence="1">The sequence shown here is derived from an EMBL/GenBank/DDBJ whole genome shotgun (WGS) entry which is preliminary data.</text>
</comment>
<dbReference type="Gene3D" id="1.25.10.10">
    <property type="entry name" value="Leucine-rich Repeat Variant"/>
    <property type="match status" value="1"/>
</dbReference>
<dbReference type="InterPro" id="IPR016024">
    <property type="entry name" value="ARM-type_fold"/>
</dbReference>
<dbReference type="EMBL" id="JAMOIL010000051">
    <property type="protein sequence ID" value="MCM0622815.1"/>
    <property type="molecule type" value="Genomic_DNA"/>
</dbReference>
<dbReference type="InterPro" id="IPR004830">
    <property type="entry name" value="LRR_variant"/>
</dbReference>
<dbReference type="RefSeq" id="WP_250828974.1">
    <property type="nucleotide sequence ID" value="NZ_JAMOIL010000051.1"/>
</dbReference>
<dbReference type="Pfam" id="PF01816">
    <property type="entry name" value="LRV"/>
    <property type="match status" value="1"/>
</dbReference>
<accession>A0A9X2DBA1</accession>
<evidence type="ECO:0000313" key="1">
    <source>
        <dbReference type="EMBL" id="MCM0622815.1"/>
    </source>
</evidence>
<name>A0A9X2DBA1_9ACTN</name>
<gene>
    <name evidence="1" type="ORF">M8330_21225</name>
</gene>
<evidence type="ECO:0000313" key="2">
    <source>
        <dbReference type="Proteomes" id="UP001139485"/>
    </source>
</evidence>
<sequence length="236" mass="25506">MPSINARACFAADRSTSAHTLSELASDSSSKVREAVAKNPSTSVEVLEVLVRDEKWAVRFAVAENPGPHALAPALGASDADVRGRAAQRDDLDAMGARRVLSDPVHSVRERLAEVTQDEDAVAALARDPHPAVRSTIVLNPTISDADAEMLASDPIAQVRATAAGSRRLRSETLSRLAEDRSSVVRWSVLVNNPERLDLARKIAEDSDEMNASQAKEQIAHPRDFTEFLGEIDLIN</sequence>
<dbReference type="SUPFAM" id="SSF48371">
    <property type="entry name" value="ARM repeat"/>
    <property type="match status" value="1"/>
</dbReference>
<dbReference type="AlphaFoldDB" id="A0A9X2DBA1"/>
<reference evidence="1" key="1">
    <citation type="submission" date="2022-05" db="EMBL/GenBank/DDBJ databases">
        <authorList>
            <person name="Tuo L."/>
        </authorList>
    </citation>
    <scope>NUCLEOTIDE SEQUENCE</scope>
    <source>
        <strain evidence="1">BSK12Z-4</strain>
    </source>
</reference>
<proteinExistence type="predicted"/>
<dbReference type="InterPro" id="IPR011989">
    <property type="entry name" value="ARM-like"/>
</dbReference>
<organism evidence="1 2">
    <name type="scientific">Nocardioides bruguierae</name>
    <dbReference type="NCBI Taxonomy" id="2945102"/>
    <lineage>
        <taxon>Bacteria</taxon>
        <taxon>Bacillati</taxon>
        <taxon>Actinomycetota</taxon>
        <taxon>Actinomycetes</taxon>
        <taxon>Propionibacteriales</taxon>
        <taxon>Nocardioidaceae</taxon>
        <taxon>Nocardioides</taxon>
    </lineage>
</organism>